<sequence>MEKGARARSAQAPRDLPAARELTRTGASRAKRPAPSAQLQLAAGDGRLQRGLAERRAEAARDAIGQAFLDRVVDEVGRLQHVARDSIGRPVIVGEAELDALRARPEKPGENVRRFVQARAAAVLHRLDELRVDLVEHFLRVRIHLRRLRRERIEEALVLARRMQAPLDAQLAHQAGEAEPVHQHADRADDARLVDVDLVRRRRDVVAARRAHVGDDDVKRLRRILLAQPPDLVVDDARLHRAAARAVDLQHDADRARILERAVERRVDVLGVRVGARGDLAVDRHDRRVAAARELAAVAGHAEERERERAEHGEEREAKEDPPAPRGALLLDRRERDALEHGALPTRFSGGGVRSGGRRRIGRIDLIGHA</sequence>
<dbReference type="KEGG" id="bpm:BURPS1710b_2914"/>
<reference evidence="2 3" key="1">
    <citation type="submission" date="2005-09" db="EMBL/GenBank/DDBJ databases">
        <authorList>
            <person name="Woods D.E."/>
            <person name="Nierman W.C."/>
        </authorList>
    </citation>
    <scope>NUCLEOTIDE SEQUENCE [LARGE SCALE GENOMIC DNA]</scope>
    <source>
        <strain evidence="2 3">1710b</strain>
    </source>
</reference>
<organism evidence="2 3">
    <name type="scientific">Burkholderia pseudomallei (strain 1710b)</name>
    <dbReference type="NCBI Taxonomy" id="320372"/>
    <lineage>
        <taxon>Bacteria</taxon>
        <taxon>Pseudomonadati</taxon>
        <taxon>Pseudomonadota</taxon>
        <taxon>Betaproteobacteria</taxon>
        <taxon>Burkholderiales</taxon>
        <taxon>Burkholderiaceae</taxon>
        <taxon>Burkholderia</taxon>
        <taxon>pseudomallei group</taxon>
    </lineage>
</organism>
<evidence type="ECO:0000313" key="2">
    <source>
        <dbReference type="EMBL" id="ABA47770.1"/>
    </source>
</evidence>
<accession>Q3JQ58</accession>
<name>Q3JQ58_BURP1</name>
<evidence type="ECO:0000313" key="3">
    <source>
        <dbReference type="Proteomes" id="UP000002700"/>
    </source>
</evidence>
<dbReference type="EnsemblBacteria" id="ABA47770">
    <property type="protein sequence ID" value="ABA47770"/>
    <property type="gene ID" value="BURPS1710b_2914"/>
</dbReference>
<dbReference type="HOGENOM" id="CLU_747370_0_0_4"/>
<dbReference type="Proteomes" id="UP000002700">
    <property type="component" value="Chromosome I"/>
</dbReference>
<dbReference type="EMBL" id="CP000124">
    <property type="protein sequence ID" value="ABA47770.1"/>
    <property type="molecule type" value="Genomic_DNA"/>
</dbReference>
<feature type="region of interest" description="Disordered" evidence="1">
    <location>
        <begin position="1"/>
        <end position="41"/>
    </location>
</feature>
<feature type="compositionally biased region" description="Basic and acidic residues" evidence="1">
    <location>
        <begin position="301"/>
        <end position="323"/>
    </location>
</feature>
<protein>
    <submittedName>
        <fullName evidence="2">Uncharacterized protein</fullName>
    </submittedName>
</protein>
<proteinExistence type="predicted"/>
<dbReference type="AlphaFoldDB" id="Q3JQ58"/>
<evidence type="ECO:0000256" key="1">
    <source>
        <dbReference type="SAM" id="MobiDB-lite"/>
    </source>
</evidence>
<feature type="region of interest" description="Disordered" evidence="1">
    <location>
        <begin position="298"/>
        <end position="335"/>
    </location>
</feature>
<gene>
    <name evidence="2" type="ordered locus">BURPS1710b_2914</name>
</gene>